<evidence type="ECO:0000313" key="2">
    <source>
        <dbReference type="EMBL" id="TYJ58602.1"/>
    </source>
</evidence>
<evidence type="ECO:0000256" key="1">
    <source>
        <dbReference type="SAM" id="MobiDB-lite"/>
    </source>
</evidence>
<name>A0A5D3B6N1_9TREE</name>
<comment type="caution">
    <text evidence="2">The sequence shown here is derived from an EMBL/GenBank/DDBJ whole genome shotgun (WGS) entry which is preliminary data.</text>
</comment>
<feature type="compositionally biased region" description="Basic and acidic residues" evidence="1">
    <location>
        <begin position="24"/>
        <end position="33"/>
    </location>
</feature>
<accession>A0A5D3B6N1</accession>
<evidence type="ECO:0000313" key="3">
    <source>
        <dbReference type="Proteomes" id="UP000322245"/>
    </source>
</evidence>
<protein>
    <submittedName>
        <fullName evidence="2">Uncharacterized protein</fullName>
    </submittedName>
</protein>
<dbReference type="EMBL" id="NIDF01000004">
    <property type="protein sequence ID" value="TYJ58602.1"/>
    <property type="molecule type" value="Genomic_DNA"/>
</dbReference>
<feature type="region of interest" description="Disordered" evidence="1">
    <location>
        <begin position="1"/>
        <end position="40"/>
    </location>
</feature>
<keyword evidence="3" id="KW-1185">Reference proteome</keyword>
<gene>
    <name evidence="2" type="ORF">B9479_000813</name>
</gene>
<dbReference type="AlphaFoldDB" id="A0A5D3B6N1"/>
<proteinExistence type="predicted"/>
<sequence>MPYAGLRSVSPDGFSLMGKGQKSKNREKDEKLAKGPSVMSKASWMMTDVKKAVVKKLSKKTVIEEKK</sequence>
<organism evidence="2 3">
    <name type="scientific">Cryptococcus floricola</name>
    <dbReference type="NCBI Taxonomy" id="2591691"/>
    <lineage>
        <taxon>Eukaryota</taxon>
        <taxon>Fungi</taxon>
        <taxon>Dikarya</taxon>
        <taxon>Basidiomycota</taxon>
        <taxon>Agaricomycotina</taxon>
        <taxon>Tremellomycetes</taxon>
        <taxon>Tremellales</taxon>
        <taxon>Cryptococcaceae</taxon>
        <taxon>Cryptococcus</taxon>
    </lineage>
</organism>
<reference evidence="2 3" key="1">
    <citation type="submission" date="2017-05" db="EMBL/GenBank/DDBJ databases">
        <title>The Genome Sequence of Tsuchiyaea wingfieldii DSM 27421.</title>
        <authorList>
            <person name="Cuomo C."/>
            <person name="Passer A."/>
            <person name="Billmyre B."/>
            <person name="Heitman J."/>
        </authorList>
    </citation>
    <scope>NUCLEOTIDE SEQUENCE [LARGE SCALE GENOMIC DNA]</scope>
    <source>
        <strain evidence="2 3">DSM 27421</strain>
    </source>
</reference>
<dbReference type="Proteomes" id="UP000322245">
    <property type="component" value="Unassembled WGS sequence"/>
</dbReference>